<gene>
    <name evidence="2" type="ORF">RIF29_27728</name>
</gene>
<comment type="caution">
    <text evidence="2">The sequence shown here is derived from an EMBL/GenBank/DDBJ whole genome shotgun (WGS) entry which is preliminary data.</text>
</comment>
<keyword evidence="1" id="KW-0472">Membrane</keyword>
<keyword evidence="1" id="KW-0812">Transmembrane</keyword>
<dbReference type="AlphaFoldDB" id="A0AAN9EQJ4"/>
<keyword evidence="1" id="KW-1133">Transmembrane helix</keyword>
<reference evidence="2 3" key="1">
    <citation type="submission" date="2024-01" db="EMBL/GenBank/DDBJ databases">
        <title>The genomes of 5 underutilized Papilionoideae crops provide insights into root nodulation and disease resistanc.</title>
        <authorList>
            <person name="Yuan L."/>
        </authorList>
    </citation>
    <scope>NUCLEOTIDE SEQUENCE [LARGE SCALE GENOMIC DNA]</scope>
    <source>
        <strain evidence="2">ZHUSHIDOU_FW_LH</strain>
        <tissue evidence="2">Leaf</tissue>
    </source>
</reference>
<proteinExistence type="predicted"/>
<sequence length="103" mass="11948">MMYSILCIFEQLIWNFNLLIDSVVQSLIMVIVIYEWRDSLQKFFVSLCHFKLHGPSNSGLETGDLISVAGVWFGLISTQKLIRFKCVNYICGLTWIGLDSFRY</sequence>
<feature type="transmembrane region" description="Helical" evidence="1">
    <location>
        <begin position="12"/>
        <end position="34"/>
    </location>
</feature>
<evidence type="ECO:0000256" key="1">
    <source>
        <dbReference type="SAM" id="Phobius"/>
    </source>
</evidence>
<evidence type="ECO:0000313" key="3">
    <source>
        <dbReference type="Proteomes" id="UP001372338"/>
    </source>
</evidence>
<name>A0AAN9EQJ4_CROPI</name>
<accession>A0AAN9EQJ4</accession>
<dbReference type="Proteomes" id="UP001372338">
    <property type="component" value="Unassembled WGS sequence"/>
</dbReference>
<dbReference type="EMBL" id="JAYWIO010000005">
    <property type="protein sequence ID" value="KAK7261418.1"/>
    <property type="molecule type" value="Genomic_DNA"/>
</dbReference>
<protein>
    <submittedName>
        <fullName evidence="2">Uncharacterized protein</fullName>
    </submittedName>
</protein>
<organism evidence="2 3">
    <name type="scientific">Crotalaria pallida</name>
    <name type="common">Smooth rattlebox</name>
    <name type="synonym">Crotalaria striata</name>
    <dbReference type="NCBI Taxonomy" id="3830"/>
    <lineage>
        <taxon>Eukaryota</taxon>
        <taxon>Viridiplantae</taxon>
        <taxon>Streptophyta</taxon>
        <taxon>Embryophyta</taxon>
        <taxon>Tracheophyta</taxon>
        <taxon>Spermatophyta</taxon>
        <taxon>Magnoliopsida</taxon>
        <taxon>eudicotyledons</taxon>
        <taxon>Gunneridae</taxon>
        <taxon>Pentapetalae</taxon>
        <taxon>rosids</taxon>
        <taxon>fabids</taxon>
        <taxon>Fabales</taxon>
        <taxon>Fabaceae</taxon>
        <taxon>Papilionoideae</taxon>
        <taxon>50 kb inversion clade</taxon>
        <taxon>genistoids sensu lato</taxon>
        <taxon>core genistoids</taxon>
        <taxon>Crotalarieae</taxon>
        <taxon>Crotalaria</taxon>
    </lineage>
</organism>
<keyword evidence="3" id="KW-1185">Reference proteome</keyword>
<evidence type="ECO:0000313" key="2">
    <source>
        <dbReference type="EMBL" id="KAK7261418.1"/>
    </source>
</evidence>